<dbReference type="Proteomes" id="UP000555552">
    <property type="component" value="Unassembled WGS sequence"/>
</dbReference>
<reference evidence="2 3" key="1">
    <citation type="submission" date="2020-05" db="EMBL/GenBank/DDBJ databases">
        <title>MicrobeNet Type strains.</title>
        <authorList>
            <person name="Nicholson A.C."/>
        </authorList>
    </citation>
    <scope>NUCLEOTIDE SEQUENCE [LARGE SCALE GENOMIC DNA]</scope>
    <source>
        <strain evidence="2 3">JCM 14547</strain>
    </source>
</reference>
<accession>A0A849BVU3</accession>
<keyword evidence="1 2" id="KW-0808">Transferase</keyword>
<dbReference type="SUPFAM" id="SSF52540">
    <property type="entry name" value="P-loop containing nucleoside triphosphate hydrolases"/>
    <property type="match status" value="1"/>
</dbReference>
<dbReference type="Gene3D" id="3.40.50.300">
    <property type="entry name" value="P-loop containing nucleotide triphosphate hydrolases"/>
    <property type="match status" value="1"/>
</dbReference>
<dbReference type="GO" id="GO:0008476">
    <property type="term" value="F:protein-tyrosine sulfotransferase activity"/>
    <property type="evidence" value="ECO:0007669"/>
    <property type="project" value="InterPro"/>
</dbReference>
<name>A0A849BVU3_9ACTN</name>
<comment type="caution">
    <text evidence="2">The sequence shown here is derived from an EMBL/GenBank/DDBJ whole genome shotgun (WGS) entry which is preliminary data.</text>
</comment>
<gene>
    <name evidence="2" type="ORF">HLB09_00965</name>
</gene>
<dbReference type="InterPro" id="IPR026634">
    <property type="entry name" value="TPST-like"/>
</dbReference>
<dbReference type="RefSeq" id="WP_171201546.1">
    <property type="nucleotide sequence ID" value="NZ_BAAANP010000022.1"/>
</dbReference>
<evidence type="ECO:0000313" key="2">
    <source>
        <dbReference type="EMBL" id="NNH21678.1"/>
    </source>
</evidence>
<dbReference type="Pfam" id="PF13469">
    <property type="entry name" value="Sulfotransfer_3"/>
    <property type="match status" value="1"/>
</dbReference>
<evidence type="ECO:0000313" key="3">
    <source>
        <dbReference type="Proteomes" id="UP000555552"/>
    </source>
</evidence>
<keyword evidence="3" id="KW-1185">Reference proteome</keyword>
<organism evidence="2 3">
    <name type="scientific">Pseudokineococcus marinus</name>
    <dbReference type="NCBI Taxonomy" id="351215"/>
    <lineage>
        <taxon>Bacteria</taxon>
        <taxon>Bacillati</taxon>
        <taxon>Actinomycetota</taxon>
        <taxon>Actinomycetes</taxon>
        <taxon>Kineosporiales</taxon>
        <taxon>Kineosporiaceae</taxon>
        <taxon>Pseudokineococcus</taxon>
    </lineage>
</organism>
<evidence type="ECO:0000256" key="1">
    <source>
        <dbReference type="ARBA" id="ARBA00022679"/>
    </source>
</evidence>
<sequence>MSTDHQLVFVAGLHRSGTTPLARLLAAHPDVSGFSGTGATEDEGQHLQDLYPPARTYGGAGRFALDPAAHLTEDSPLATEENARRLYRAWEPHWDTSRAVLVEKSPPNLVMTRFLQHLFPTSSFVVVIRHPVVVALSTEKWRRSTSFRDLVHHWVVAHETFAADASRVERKVVLRYEDLVATPDEALGAVARSLRLEGDIPTDQLETHRSDAYSSEWARRAAAGGREGKRVAAVVEEFSDRVERLGYSLTDLSARLSTPLFTSSADG</sequence>
<dbReference type="EMBL" id="JABEMA010000005">
    <property type="protein sequence ID" value="NNH21678.1"/>
    <property type="molecule type" value="Genomic_DNA"/>
</dbReference>
<dbReference type="AlphaFoldDB" id="A0A849BVU3"/>
<dbReference type="InterPro" id="IPR027417">
    <property type="entry name" value="P-loop_NTPase"/>
</dbReference>
<dbReference type="PANTHER" id="PTHR12788:SF10">
    <property type="entry name" value="PROTEIN-TYROSINE SULFOTRANSFERASE"/>
    <property type="match status" value="1"/>
</dbReference>
<dbReference type="PANTHER" id="PTHR12788">
    <property type="entry name" value="PROTEIN-TYROSINE SULFOTRANSFERASE 2"/>
    <property type="match status" value="1"/>
</dbReference>
<proteinExistence type="predicted"/>
<protein>
    <submittedName>
        <fullName evidence="2">Sulfotransferase</fullName>
    </submittedName>
</protein>